<evidence type="ECO:0000256" key="1">
    <source>
        <dbReference type="ARBA" id="ARBA00022729"/>
    </source>
</evidence>
<dbReference type="STRING" id="3469.A0A4Y7KRZ8"/>
<organism evidence="4 5">
    <name type="scientific">Papaver somniferum</name>
    <name type="common">Opium poppy</name>
    <dbReference type="NCBI Taxonomy" id="3469"/>
    <lineage>
        <taxon>Eukaryota</taxon>
        <taxon>Viridiplantae</taxon>
        <taxon>Streptophyta</taxon>
        <taxon>Embryophyta</taxon>
        <taxon>Tracheophyta</taxon>
        <taxon>Spermatophyta</taxon>
        <taxon>Magnoliopsida</taxon>
        <taxon>Ranunculales</taxon>
        <taxon>Papaveraceae</taxon>
        <taxon>Papaveroideae</taxon>
        <taxon>Papaver</taxon>
    </lineage>
</organism>
<sequence length="268" mass="29398">MRMSSFSIFVFLLFSAAFSIQEVTAQQRNSTISLNSTLSPNTSWLSSSGRFAFGFYQEGDGFSVGIWLTTNPEKTVIWAANRDNPKVSSNVGLIFTSGGLILTPAQGENITISLHNKLASSASMQDSGNFVIYDSDSKIIWQSFESPTNTLLPGQRFLPGMEMYSSASEADHSNGRFLLIMQLDGYLVQYPALAPYTITFGYWDSGPGSAGANATLILDNDGKLYLHNSTSIAKTLSESKGNGMTYRLTVDVDGFFRLYSHPFTRNEN</sequence>
<name>A0A4Y7KRZ8_PAPSO</name>
<dbReference type="Proteomes" id="UP000316621">
    <property type="component" value="Chromosome 8"/>
</dbReference>
<dbReference type="EMBL" id="CM010722">
    <property type="protein sequence ID" value="RZC75597.1"/>
    <property type="molecule type" value="Genomic_DNA"/>
</dbReference>
<evidence type="ECO:0000259" key="3">
    <source>
        <dbReference type="PROSITE" id="PS50927"/>
    </source>
</evidence>
<keyword evidence="1 2" id="KW-0732">Signal</keyword>
<feature type="domain" description="Bulb-type lectin" evidence="3">
    <location>
        <begin position="29"/>
        <end position="145"/>
    </location>
</feature>
<accession>A0A4Y7KRZ8</accession>
<dbReference type="PROSITE" id="PS50927">
    <property type="entry name" value="BULB_LECTIN"/>
    <property type="match status" value="1"/>
</dbReference>
<dbReference type="Gramene" id="RZC75597">
    <property type="protein sequence ID" value="RZC75597"/>
    <property type="gene ID" value="C5167_051081"/>
</dbReference>
<dbReference type="OMA" id="CISFRES"/>
<dbReference type="Pfam" id="PF01453">
    <property type="entry name" value="B_lectin"/>
    <property type="match status" value="1"/>
</dbReference>
<evidence type="ECO:0000256" key="2">
    <source>
        <dbReference type="SAM" id="SignalP"/>
    </source>
</evidence>
<proteinExistence type="predicted"/>
<dbReference type="AlphaFoldDB" id="A0A4Y7KRZ8"/>
<feature type="chain" id="PRO_5021210936" description="Bulb-type lectin domain-containing protein" evidence="2">
    <location>
        <begin position="26"/>
        <end position="268"/>
    </location>
</feature>
<dbReference type="InterPro" id="IPR036426">
    <property type="entry name" value="Bulb-type_lectin_dom_sf"/>
</dbReference>
<dbReference type="PANTHER" id="PTHR47976:SF102">
    <property type="entry name" value="G-TYPE LECTIN S-RECEPTOR-LIKE SERINE_THREONINE-PROTEIN KINASE LECRK3"/>
    <property type="match status" value="1"/>
</dbReference>
<keyword evidence="5" id="KW-1185">Reference proteome</keyword>
<dbReference type="PANTHER" id="PTHR47976">
    <property type="entry name" value="G-TYPE LECTIN S-RECEPTOR-LIKE SERINE/THREONINE-PROTEIN KINASE SD2-5"/>
    <property type="match status" value="1"/>
</dbReference>
<dbReference type="FunFam" id="2.90.10.10:FF:000026">
    <property type="entry name" value="Serine/threonine-protein kinase"/>
    <property type="match status" value="1"/>
</dbReference>
<reference evidence="4 5" key="1">
    <citation type="journal article" date="2018" name="Science">
        <title>The opium poppy genome and morphinan production.</title>
        <authorList>
            <person name="Guo L."/>
            <person name="Winzer T."/>
            <person name="Yang X."/>
            <person name="Li Y."/>
            <person name="Ning Z."/>
            <person name="He Z."/>
            <person name="Teodor R."/>
            <person name="Lu Y."/>
            <person name="Bowser T.A."/>
            <person name="Graham I.A."/>
            <person name="Ye K."/>
        </authorList>
    </citation>
    <scope>NUCLEOTIDE SEQUENCE [LARGE SCALE GENOMIC DNA]</scope>
    <source>
        <strain evidence="5">cv. HN1</strain>
        <tissue evidence="4">Leaves</tissue>
    </source>
</reference>
<evidence type="ECO:0000313" key="5">
    <source>
        <dbReference type="Proteomes" id="UP000316621"/>
    </source>
</evidence>
<dbReference type="InterPro" id="IPR001480">
    <property type="entry name" value="Bulb-type_lectin_dom"/>
</dbReference>
<gene>
    <name evidence="4" type="ORF">C5167_051081</name>
</gene>
<protein>
    <recommendedName>
        <fullName evidence="3">Bulb-type lectin domain-containing protein</fullName>
    </recommendedName>
</protein>
<evidence type="ECO:0000313" key="4">
    <source>
        <dbReference type="EMBL" id="RZC75597.1"/>
    </source>
</evidence>
<dbReference type="SMART" id="SM00108">
    <property type="entry name" value="B_lectin"/>
    <property type="match status" value="1"/>
</dbReference>
<feature type="signal peptide" evidence="2">
    <location>
        <begin position="1"/>
        <end position="25"/>
    </location>
</feature>
<dbReference type="InterPro" id="IPR051343">
    <property type="entry name" value="G-type_lectin_kinases/EP1-like"/>
</dbReference>
<dbReference type="SUPFAM" id="SSF51110">
    <property type="entry name" value="alpha-D-mannose-specific plant lectins"/>
    <property type="match status" value="2"/>
</dbReference>
<dbReference type="Gene3D" id="2.90.10.10">
    <property type="entry name" value="Bulb-type lectin domain"/>
    <property type="match status" value="2"/>
</dbReference>